<protein>
    <submittedName>
        <fullName evidence="2">Uncharacterized protein</fullName>
    </submittedName>
</protein>
<evidence type="ECO:0000256" key="1">
    <source>
        <dbReference type="SAM" id="MobiDB-lite"/>
    </source>
</evidence>
<gene>
    <name evidence="2" type="ORF">FKW44_010956</name>
</gene>
<reference evidence="3" key="1">
    <citation type="submission" date="2021-01" db="EMBL/GenBank/DDBJ databases">
        <title>Caligus Genome Assembly.</title>
        <authorList>
            <person name="Gallardo-Escarate C."/>
        </authorList>
    </citation>
    <scope>NUCLEOTIDE SEQUENCE [LARGE SCALE GENOMIC DNA]</scope>
</reference>
<feature type="region of interest" description="Disordered" evidence="1">
    <location>
        <begin position="39"/>
        <end position="60"/>
    </location>
</feature>
<keyword evidence="3" id="KW-1185">Reference proteome</keyword>
<feature type="non-terminal residue" evidence="2">
    <location>
        <position position="1"/>
    </location>
</feature>
<proteinExistence type="predicted"/>
<name>A0A7T8HHQ2_CALRO</name>
<accession>A0A7T8HHQ2</accession>
<dbReference type="AlphaFoldDB" id="A0A7T8HHQ2"/>
<organism evidence="2 3">
    <name type="scientific">Caligus rogercresseyi</name>
    <name type="common">Sea louse</name>
    <dbReference type="NCBI Taxonomy" id="217165"/>
    <lineage>
        <taxon>Eukaryota</taxon>
        <taxon>Metazoa</taxon>
        <taxon>Ecdysozoa</taxon>
        <taxon>Arthropoda</taxon>
        <taxon>Crustacea</taxon>
        <taxon>Multicrustacea</taxon>
        <taxon>Hexanauplia</taxon>
        <taxon>Copepoda</taxon>
        <taxon>Siphonostomatoida</taxon>
        <taxon>Caligidae</taxon>
        <taxon>Caligus</taxon>
    </lineage>
</organism>
<dbReference type="Proteomes" id="UP000595437">
    <property type="component" value="Chromosome 7"/>
</dbReference>
<sequence length="60" mass="6597">HLLDSRVSSEGTPGHFPFSLRSFKSSRSLAFSVENILAPGKFGPEDKEDDEALKDSSDEE</sequence>
<feature type="non-terminal residue" evidence="2">
    <location>
        <position position="60"/>
    </location>
</feature>
<evidence type="ECO:0000313" key="2">
    <source>
        <dbReference type="EMBL" id="QQP50075.1"/>
    </source>
</evidence>
<evidence type="ECO:0000313" key="3">
    <source>
        <dbReference type="Proteomes" id="UP000595437"/>
    </source>
</evidence>
<dbReference type="EMBL" id="CP045896">
    <property type="protein sequence ID" value="QQP50075.1"/>
    <property type="molecule type" value="Genomic_DNA"/>
</dbReference>